<feature type="non-terminal residue" evidence="2">
    <location>
        <position position="1"/>
    </location>
</feature>
<gene>
    <name evidence="2" type="ORF">THAOC_26160</name>
</gene>
<feature type="region of interest" description="Disordered" evidence="1">
    <location>
        <begin position="1"/>
        <end position="41"/>
    </location>
</feature>
<reference evidence="2 3" key="1">
    <citation type="journal article" date="2012" name="Genome Biol.">
        <title>Genome and low-iron response of an oceanic diatom adapted to chronic iron limitation.</title>
        <authorList>
            <person name="Lommer M."/>
            <person name="Specht M."/>
            <person name="Roy A.S."/>
            <person name="Kraemer L."/>
            <person name="Andreson R."/>
            <person name="Gutowska M.A."/>
            <person name="Wolf J."/>
            <person name="Bergner S.V."/>
            <person name="Schilhabel M.B."/>
            <person name="Klostermeier U.C."/>
            <person name="Beiko R.G."/>
            <person name="Rosenstiel P."/>
            <person name="Hippler M."/>
            <person name="Laroche J."/>
        </authorList>
    </citation>
    <scope>NUCLEOTIDE SEQUENCE [LARGE SCALE GENOMIC DNA]</scope>
    <source>
        <strain evidence="2 3">CCMP1005</strain>
    </source>
</reference>
<evidence type="ECO:0000313" key="2">
    <source>
        <dbReference type="EMBL" id="EJK54239.1"/>
    </source>
</evidence>
<evidence type="ECO:0000256" key="1">
    <source>
        <dbReference type="SAM" id="MobiDB-lite"/>
    </source>
</evidence>
<name>K0RPL7_THAOC</name>
<comment type="caution">
    <text evidence="2">The sequence shown here is derived from an EMBL/GenBank/DDBJ whole genome shotgun (WGS) entry which is preliminary data.</text>
</comment>
<evidence type="ECO:0000313" key="3">
    <source>
        <dbReference type="Proteomes" id="UP000266841"/>
    </source>
</evidence>
<dbReference type="AlphaFoldDB" id="K0RPL7"/>
<sequence>PGTATGGSPDRRGRGGGDDEEGGRGGGEPEDGEGQVDAAVDRHGLLSDLARRWGAGRWLSAT</sequence>
<protein>
    <submittedName>
        <fullName evidence="2">Uncharacterized protein</fullName>
    </submittedName>
</protein>
<dbReference type="EMBL" id="AGNL01036143">
    <property type="protein sequence ID" value="EJK54239.1"/>
    <property type="molecule type" value="Genomic_DNA"/>
</dbReference>
<organism evidence="2 3">
    <name type="scientific">Thalassiosira oceanica</name>
    <name type="common">Marine diatom</name>
    <dbReference type="NCBI Taxonomy" id="159749"/>
    <lineage>
        <taxon>Eukaryota</taxon>
        <taxon>Sar</taxon>
        <taxon>Stramenopiles</taxon>
        <taxon>Ochrophyta</taxon>
        <taxon>Bacillariophyta</taxon>
        <taxon>Coscinodiscophyceae</taxon>
        <taxon>Thalassiosirophycidae</taxon>
        <taxon>Thalassiosirales</taxon>
        <taxon>Thalassiosiraceae</taxon>
        <taxon>Thalassiosira</taxon>
    </lineage>
</organism>
<accession>K0RPL7</accession>
<proteinExistence type="predicted"/>
<dbReference type="Proteomes" id="UP000266841">
    <property type="component" value="Unassembled WGS sequence"/>
</dbReference>
<keyword evidence="3" id="KW-1185">Reference proteome</keyword>